<dbReference type="AlphaFoldDB" id="A0A1B8AE97"/>
<dbReference type="PANTHER" id="PTHR31252">
    <property type="entry name" value="DUF4419 DOMAIN-CONTAINING PROTEIN"/>
    <property type="match status" value="1"/>
</dbReference>
<organism evidence="2 3">
    <name type="scientific">Fusarium poae</name>
    <dbReference type="NCBI Taxonomy" id="36050"/>
    <lineage>
        <taxon>Eukaryota</taxon>
        <taxon>Fungi</taxon>
        <taxon>Dikarya</taxon>
        <taxon>Ascomycota</taxon>
        <taxon>Pezizomycotina</taxon>
        <taxon>Sordariomycetes</taxon>
        <taxon>Hypocreomycetidae</taxon>
        <taxon>Hypocreales</taxon>
        <taxon>Nectriaceae</taxon>
        <taxon>Fusarium</taxon>
    </lineage>
</organism>
<name>A0A1B8AE97_FUSPO</name>
<dbReference type="EMBL" id="LYXU01000004">
    <property type="protein sequence ID" value="OBS18800.1"/>
    <property type="molecule type" value="Genomic_DNA"/>
</dbReference>
<dbReference type="Proteomes" id="UP000091967">
    <property type="component" value="Unassembled WGS sequence"/>
</dbReference>
<evidence type="ECO:0000313" key="3">
    <source>
        <dbReference type="Proteomes" id="UP000091967"/>
    </source>
</evidence>
<accession>A0A1B8AE97</accession>
<gene>
    <name evidence="2" type="ORF">FPOA_10528</name>
</gene>
<protein>
    <submittedName>
        <fullName evidence="2">Uncharacterized protein</fullName>
    </submittedName>
</protein>
<comment type="caution">
    <text evidence="2">The sequence shown here is derived from an EMBL/GenBank/DDBJ whole genome shotgun (WGS) entry which is preliminary data.</text>
</comment>
<evidence type="ECO:0000313" key="2">
    <source>
        <dbReference type="EMBL" id="OBS18800.1"/>
    </source>
</evidence>
<reference evidence="2 3" key="1">
    <citation type="submission" date="2016-06" db="EMBL/GenBank/DDBJ databases">
        <title>Living apart together: crosstalk between the core and supernumerary genomes in a fungal plant pathogen.</title>
        <authorList>
            <person name="Vanheule A."/>
            <person name="Audenaert K."/>
            <person name="Warris S."/>
            <person name="Van De Geest H."/>
            <person name="Schijlen E."/>
            <person name="Hofte M."/>
            <person name="De Saeger S."/>
            <person name="Haesaert G."/>
            <person name="Waalwijk C."/>
            <person name="Van Der Lee T."/>
        </authorList>
    </citation>
    <scope>NUCLEOTIDE SEQUENCE [LARGE SCALE GENOMIC DNA]</scope>
    <source>
        <strain evidence="2 3">2516</strain>
    </source>
</reference>
<keyword evidence="3" id="KW-1185">Reference proteome</keyword>
<sequence length="422" mass="47651">MSTSSQPPAWPFKYAKTQEDILRGTSPCVFRRSCCVQTSLCVSAPDKTTMTGSENGLVWSACRAYNEGKHLTIRPDDVWLAILQNIGRYTLPLTDECLLEAKFDVPTLSEKDFWIPSTLAEEMEYLVNRKCLSNEHTSSLIPDFSTTYPEDITAACVMLLGGELKEKFLGDCRFKKGGIPVVTLSGSVLDWANLLSKLKYFKDEGEEVQFFIKKIRPVLSLLQYAAREPDSPAAHEFIGAMVRRTPPNGEDDHLVTGWITAFCHVNPEHQSRQSDMERHELSDQGVEPEVPENKDTSEEDDEERIFHQIINLSDIPPGIARMPVRLMSKQRIFNCIMIGGSIAVACGYYESTGWIYKPMSGWILSINEDIEMARKRQEILDDVKQEILHQAREAAKEFEDCVWSSTASSLVLSRLEGRLAKL</sequence>
<dbReference type="Pfam" id="PF14388">
    <property type="entry name" value="DUF4419"/>
    <property type="match status" value="1"/>
</dbReference>
<feature type="region of interest" description="Disordered" evidence="1">
    <location>
        <begin position="269"/>
        <end position="300"/>
    </location>
</feature>
<proteinExistence type="predicted"/>
<feature type="compositionally biased region" description="Basic and acidic residues" evidence="1">
    <location>
        <begin position="269"/>
        <end position="282"/>
    </location>
</feature>
<dbReference type="PANTHER" id="PTHR31252:SF11">
    <property type="entry name" value="DUF4419 DOMAIN-CONTAINING PROTEIN"/>
    <property type="match status" value="1"/>
</dbReference>
<dbReference type="OMA" id="WSACQAY"/>
<dbReference type="InterPro" id="IPR025533">
    <property type="entry name" value="DUF4419"/>
</dbReference>
<evidence type="ECO:0000256" key="1">
    <source>
        <dbReference type="SAM" id="MobiDB-lite"/>
    </source>
</evidence>